<accession>A0A3N4HUI5</accession>
<keyword evidence="1" id="KW-0175">Coiled coil</keyword>
<feature type="region of interest" description="Disordered" evidence="2">
    <location>
        <begin position="571"/>
        <end position="590"/>
    </location>
</feature>
<sequence>MVSFPELPETTAWIQSFSHELRTAAASLYSVADRRLKELEKLDGRLKEEERRDLEPKKAPEAAPLGAESAGKELSGGKSPGAKPLGEESTVARSAGTTEVESTEAKSTEAGLPGGELAGGKLPEAELAGGKLPGVESSAGNPLGEEPSGAELNEAESSGGKAPAAELPEGELVGGEVVGGELAGAESAGGELVGGELAGDALVGGDLAGADLARLDLAGGGLPGSEGKSSEENSPGEKPSGTKSDGKDSPKPKPADVPVSAMASNVSWLTLKVFWDILLPLGSNSYPSMFPELRSRAERLGLPKRGEYPLWDNTKDGDKFSENDLLSKLDKVGLVVFSELFLEDPELAKVYAKEEWPYLKGAIWWKGEELRKADEAAVNGFHWLTVGLAFPEFQAEFQREVERIVVNMFWRGGMAFLVVQSGDKRLKEQLVVQFPVPSKKRVKKEAEKQVEKQAEEQGKIEKEQVKEQVKEEQMELSFDDALNKRLQERLKRIPGCVREKLLLQHGNVFTHIQNALVRYSFNNCLEKAKALQAAKEAAETNVKITAKASNGDSTEESIEGRDAPSFIPESATTAINQPGPDRAGYDGKRSSGSAMGPCCEPTTFPLGFEGDSADIGGRKHGNALVCFTASEILGAIDTWAAQNIEKRKEKKHDYNCAFLGLLGYLRHAGIEFRNGEVFGKALGLSRVACLP</sequence>
<dbReference type="EMBL" id="ML119749">
    <property type="protein sequence ID" value="RPA76188.1"/>
    <property type="molecule type" value="Genomic_DNA"/>
</dbReference>
<evidence type="ECO:0000256" key="1">
    <source>
        <dbReference type="SAM" id="Coils"/>
    </source>
</evidence>
<dbReference type="STRING" id="1160509.A0A3N4HUI5"/>
<dbReference type="AlphaFoldDB" id="A0A3N4HUI5"/>
<feature type="region of interest" description="Disordered" evidence="2">
    <location>
        <begin position="219"/>
        <end position="258"/>
    </location>
</feature>
<organism evidence="3 4">
    <name type="scientific">Ascobolus immersus RN42</name>
    <dbReference type="NCBI Taxonomy" id="1160509"/>
    <lineage>
        <taxon>Eukaryota</taxon>
        <taxon>Fungi</taxon>
        <taxon>Dikarya</taxon>
        <taxon>Ascomycota</taxon>
        <taxon>Pezizomycotina</taxon>
        <taxon>Pezizomycetes</taxon>
        <taxon>Pezizales</taxon>
        <taxon>Ascobolaceae</taxon>
        <taxon>Ascobolus</taxon>
    </lineage>
</organism>
<feature type="compositionally biased region" description="Low complexity" evidence="2">
    <location>
        <begin position="119"/>
        <end position="130"/>
    </location>
</feature>
<feature type="compositionally biased region" description="Polar residues" evidence="2">
    <location>
        <begin position="91"/>
        <end position="100"/>
    </location>
</feature>
<protein>
    <submittedName>
        <fullName evidence="3">Uncharacterized protein</fullName>
    </submittedName>
</protein>
<feature type="region of interest" description="Disordered" evidence="2">
    <location>
        <begin position="40"/>
        <end position="179"/>
    </location>
</feature>
<gene>
    <name evidence="3" type="ORF">BJ508DRAFT_10743</name>
</gene>
<evidence type="ECO:0000256" key="2">
    <source>
        <dbReference type="SAM" id="MobiDB-lite"/>
    </source>
</evidence>
<reference evidence="3 4" key="1">
    <citation type="journal article" date="2018" name="Nat. Ecol. Evol.">
        <title>Pezizomycetes genomes reveal the molecular basis of ectomycorrhizal truffle lifestyle.</title>
        <authorList>
            <person name="Murat C."/>
            <person name="Payen T."/>
            <person name="Noel B."/>
            <person name="Kuo A."/>
            <person name="Morin E."/>
            <person name="Chen J."/>
            <person name="Kohler A."/>
            <person name="Krizsan K."/>
            <person name="Balestrini R."/>
            <person name="Da Silva C."/>
            <person name="Montanini B."/>
            <person name="Hainaut M."/>
            <person name="Levati E."/>
            <person name="Barry K.W."/>
            <person name="Belfiori B."/>
            <person name="Cichocki N."/>
            <person name="Clum A."/>
            <person name="Dockter R.B."/>
            <person name="Fauchery L."/>
            <person name="Guy J."/>
            <person name="Iotti M."/>
            <person name="Le Tacon F."/>
            <person name="Lindquist E.A."/>
            <person name="Lipzen A."/>
            <person name="Malagnac F."/>
            <person name="Mello A."/>
            <person name="Molinier V."/>
            <person name="Miyauchi S."/>
            <person name="Poulain J."/>
            <person name="Riccioni C."/>
            <person name="Rubini A."/>
            <person name="Sitrit Y."/>
            <person name="Splivallo R."/>
            <person name="Traeger S."/>
            <person name="Wang M."/>
            <person name="Zifcakova L."/>
            <person name="Wipf D."/>
            <person name="Zambonelli A."/>
            <person name="Paolocci F."/>
            <person name="Nowrousian M."/>
            <person name="Ottonello S."/>
            <person name="Baldrian P."/>
            <person name="Spatafora J.W."/>
            <person name="Henrissat B."/>
            <person name="Nagy L.G."/>
            <person name="Aury J.M."/>
            <person name="Wincker P."/>
            <person name="Grigoriev I.V."/>
            <person name="Bonfante P."/>
            <person name="Martin F.M."/>
        </authorList>
    </citation>
    <scope>NUCLEOTIDE SEQUENCE [LARGE SCALE GENOMIC DNA]</scope>
    <source>
        <strain evidence="3 4">RN42</strain>
    </source>
</reference>
<name>A0A3N4HUI5_ASCIM</name>
<feature type="compositionally biased region" description="Basic and acidic residues" evidence="2">
    <location>
        <begin position="40"/>
        <end position="60"/>
    </location>
</feature>
<evidence type="ECO:0000313" key="4">
    <source>
        <dbReference type="Proteomes" id="UP000275078"/>
    </source>
</evidence>
<keyword evidence="4" id="KW-1185">Reference proteome</keyword>
<proteinExistence type="predicted"/>
<feature type="coiled-coil region" evidence="1">
    <location>
        <begin position="443"/>
        <end position="475"/>
    </location>
</feature>
<dbReference type="Proteomes" id="UP000275078">
    <property type="component" value="Unassembled WGS sequence"/>
</dbReference>
<evidence type="ECO:0000313" key="3">
    <source>
        <dbReference type="EMBL" id="RPA76188.1"/>
    </source>
</evidence>
<feature type="compositionally biased region" description="Basic and acidic residues" evidence="2">
    <location>
        <begin position="244"/>
        <end position="254"/>
    </location>
</feature>